<proteinExistence type="predicted"/>
<dbReference type="InterPro" id="IPR035093">
    <property type="entry name" value="RelE/ParE_toxin_dom_sf"/>
</dbReference>
<dbReference type="RefSeq" id="WP_081202705.1">
    <property type="nucleotide sequence ID" value="NZ_FOCZ01000006.1"/>
</dbReference>
<reference evidence="3" key="1">
    <citation type="submission" date="2016-04" db="EMBL/GenBank/DDBJ databases">
        <authorList>
            <person name="Chen L."/>
            <person name="Zhuang W."/>
            <person name="Wang G."/>
        </authorList>
    </citation>
    <scope>NUCLEOTIDE SEQUENCE [LARGE SCALE GENOMIC DNA]</scope>
    <source>
        <strain evidence="3">17621</strain>
    </source>
</reference>
<name>A0A1V9EES2_9BACT</name>
<accession>A0A1V9EES2</accession>
<dbReference type="STRING" id="354355.SAMN05660816_03583"/>
<dbReference type="AlphaFoldDB" id="A0A1V9EES2"/>
<dbReference type="EMBL" id="LVXG01000034">
    <property type="protein sequence ID" value="OQP44647.1"/>
    <property type="molecule type" value="Genomic_DNA"/>
</dbReference>
<evidence type="ECO:0000256" key="1">
    <source>
        <dbReference type="ARBA" id="ARBA00022649"/>
    </source>
</evidence>
<evidence type="ECO:0000313" key="3">
    <source>
        <dbReference type="Proteomes" id="UP000192610"/>
    </source>
</evidence>
<evidence type="ECO:0000313" key="2">
    <source>
        <dbReference type="EMBL" id="OQP44647.1"/>
    </source>
</evidence>
<dbReference type="Pfam" id="PF05016">
    <property type="entry name" value="ParE_toxin"/>
    <property type="match status" value="1"/>
</dbReference>
<keyword evidence="3" id="KW-1185">Reference proteome</keyword>
<comment type="caution">
    <text evidence="2">The sequence shown here is derived from an EMBL/GenBank/DDBJ whole genome shotgun (WGS) entry which is preliminary data.</text>
</comment>
<evidence type="ECO:0008006" key="4">
    <source>
        <dbReference type="Google" id="ProtNLM"/>
    </source>
</evidence>
<dbReference type="InterPro" id="IPR007712">
    <property type="entry name" value="RelE/ParE_toxin"/>
</dbReference>
<organism evidence="2 3">
    <name type="scientific">Niastella yeongjuensis</name>
    <dbReference type="NCBI Taxonomy" id="354355"/>
    <lineage>
        <taxon>Bacteria</taxon>
        <taxon>Pseudomonadati</taxon>
        <taxon>Bacteroidota</taxon>
        <taxon>Chitinophagia</taxon>
        <taxon>Chitinophagales</taxon>
        <taxon>Chitinophagaceae</taxon>
        <taxon>Niastella</taxon>
    </lineage>
</organism>
<dbReference type="Gene3D" id="3.30.2310.20">
    <property type="entry name" value="RelE-like"/>
    <property type="match status" value="1"/>
</dbReference>
<protein>
    <recommendedName>
        <fullName evidence="4">Plasmid stabilization system</fullName>
    </recommendedName>
</protein>
<dbReference type="Proteomes" id="UP000192610">
    <property type="component" value="Unassembled WGS sequence"/>
</dbReference>
<gene>
    <name evidence="2" type="ORF">A4H97_09790</name>
</gene>
<keyword evidence="1" id="KW-1277">Toxin-antitoxin system</keyword>
<sequence length="100" mass="11891">MSFRLDFHEEVAGDYQEAYTFYENAKGGLGDRFLKMVRVKLEQIAKNPEAFSQKTKSGYREAAIEIFPYIIVYKLYKKKKIVFVNSVIHQKKHPRKRTRK</sequence>
<dbReference type="OrthoDB" id="595476at2"/>